<keyword evidence="6 12" id="KW-0489">Methyltransferase</keyword>
<evidence type="ECO:0000313" key="12">
    <source>
        <dbReference type="EMBL" id="GAA0480300.1"/>
    </source>
</evidence>
<evidence type="ECO:0000256" key="1">
    <source>
        <dbReference type="ARBA" id="ARBA00004496"/>
    </source>
</evidence>
<dbReference type="EMBL" id="BAAAHB010000065">
    <property type="protein sequence ID" value="GAA0480300.1"/>
    <property type="molecule type" value="Genomic_DNA"/>
</dbReference>
<evidence type="ECO:0000256" key="11">
    <source>
        <dbReference type="ARBA" id="ARBA00031350"/>
    </source>
</evidence>
<evidence type="ECO:0000256" key="8">
    <source>
        <dbReference type="ARBA" id="ARBA00022691"/>
    </source>
</evidence>
<keyword evidence="8" id="KW-0949">S-adenosyl-L-methionine</keyword>
<dbReference type="GO" id="GO:0032259">
    <property type="term" value="P:methylation"/>
    <property type="evidence" value="ECO:0007669"/>
    <property type="project" value="UniProtKB-KW"/>
</dbReference>
<organism evidence="12 13">
    <name type="scientific">Streptomyces stramineus</name>
    <dbReference type="NCBI Taxonomy" id="173861"/>
    <lineage>
        <taxon>Bacteria</taxon>
        <taxon>Bacillati</taxon>
        <taxon>Actinomycetota</taxon>
        <taxon>Actinomycetes</taxon>
        <taxon>Kitasatosporales</taxon>
        <taxon>Streptomycetaceae</taxon>
        <taxon>Streptomyces</taxon>
    </lineage>
</organism>
<dbReference type="Gene3D" id="3.40.50.150">
    <property type="entry name" value="Vaccinia Virus protein VP39"/>
    <property type="match status" value="1"/>
</dbReference>
<dbReference type="Proteomes" id="UP001499895">
    <property type="component" value="Unassembled WGS sequence"/>
</dbReference>
<evidence type="ECO:0000256" key="2">
    <source>
        <dbReference type="ARBA" id="ARBA00005369"/>
    </source>
</evidence>
<protein>
    <recommendedName>
        <fullName evidence="4">Protein-L-isoaspartate O-methyltransferase</fullName>
        <ecNumber evidence="3">2.1.1.77</ecNumber>
    </recommendedName>
    <alternativeName>
        <fullName evidence="11">L-isoaspartyl protein carboxyl methyltransferase</fullName>
    </alternativeName>
    <alternativeName>
        <fullName evidence="9">Protein L-isoaspartyl methyltransferase</fullName>
    </alternativeName>
    <alternativeName>
        <fullName evidence="10">Protein-beta-aspartate methyltransferase</fullName>
    </alternativeName>
</protein>
<keyword evidence="13" id="KW-1185">Reference proteome</keyword>
<accession>A0ABP3KHZ6</accession>
<dbReference type="GO" id="GO:0008168">
    <property type="term" value="F:methyltransferase activity"/>
    <property type="evidence" value="ECO:0007669"/>
    <property type="project" value="UniProtKB-KW"/>
</dbReference>
<evidence type="ECO:0000256" key="9">
    <source>
        <dbReference type="ARBA" id="ARBA00030757"/>
    </source>
</evidence>
<gene>
    <name evidence="12" type="ORF">GCM10009544_47840</name>
</gene>
<dbReference type="PANTHER" id="PTHR11579:SF0">
    <property type="entry name" value="PROTEIN-L-ISOASPARTATE(D-ASPARTATE) O-METHYLTRANSFERASE"/>
    <property type="match status" value="1"/>
</dbReference>
<comment type="caution">
    <text evidence="12">The sequence shown here is derived from an EMBL/GenBank/DDBJ whole genome shotgun (WGS) entry which is preliminary data.</text>
</comment>
<dbReference type="EC" id="2.1.1.77" evidence="3"/>
<evidence type="ECO:0000313" key="13">
    <source>
        <dbReference type="Proteomes" id="UP001499895"/>
    </source>
</evidence>
<evidence type="ECO:0000256" key="10">
    <source>
        <dbReference type="ARBA" id="ARBA00031323"/>
    </source>
</evidence>
<evidence type="ECO:0000256" key="3">
    <source>
        <dbReference type="ARBA" id="ARBA00011890"/>
    </source>
</evidence>
<proteinExistence type="inferred from homology"/>
<sequence>MTCERHEEAGRPSWEALGRQLLTKGSMGPGWAGAFAETPRARFLPSVMWPYDQASEEHVVADRAADPEGWDRYACSDMAIITQWDDGASSVSGTDMTSSSSMPSLVMSMLGDLQVQPGHKVLEIGTGTGWNAALLAHRAGPGRVTTIEVDPTVAETARHALQQAGAAVTVIHGDGLHGHPPAAPYDRLIATCGLRTIPYTWVEQMRPGGVLLIPWGTQFTSTEATARLVTASDGSSASGPFTQCVTFMRARAQRLTVDDYDTYVTAEAKASAQKSHTDLPYSEVFGTTLWDANQFALGLCVPDVIRTRGPEENGARPVWLLSLNDRSWACVLFRDDRAKFTAYQYGCRRLWDEIEAAHAWWAEQGRPGFNSFGLTIDKTGQHAWFQEPGNRIKPGALGG</sequence>
<evidence type="ECO:0000256" key="6">
    <source>
        <dbReference type="ARBA" id="ARBA00022603"/>
    </source>
</evidence>
<dbReference type="CDD" id="cd02440">
    <property type="entry name" value="AdoMet_MTases"/>
    <property type="match status" value="1"/>
</dbReference>
<dbReference type="InterPro" id="IPR029063">
    <property type="entry name" value="SAM-dependent_MTases_sf"/>
</dbReference>
<evidence type="ECO:0000256" key="4">
    <source>
        <dbReference type="ARBA" id="ARBA00013346"/>
    </source>
</evidence>
<name>A0ABP3KHZ6_9ACTN</name>
<comment type="similarity">
    <text evidence="2">Belongs to the methyltransferase superfamily. L-isoaspartyl/D-aspartyl protein methyltransferase family.</text>
</comment>
<comment type="subcellular location">
    <subcellularLocation>
        <location evidence="1">Cytoplasm</location>
    </subcellularLocation>
</comment>
<keyword evidence="5" id="KW-0963">Cytoplasm</keyword>
<dbReference type="PANTHER" id="PTHR11579">
    <property type="entry name" value="PROTEIN-L-ISOASPARTATE O-METHYLTRANSFERASE"/>
    <property type="match status" value="1"/>
</dbReference>
<evidence type="ECO:0000256" key="5">
    <source>
        <dbReference type="ARBA" id="ARBA00022490"/>
    </source>
</evidence>
<dbReference type="InterPro" id="IPR000682">
    <property type="entry name" value="PCMT"/>
</dbReference>
<evidence type="ECO:0000256" key="7">
    <source>
        <dbReference type="ARBA" id="ARBA00022679"/>
    </source>
</evidence>
<dbReference type="Pfam" id="PF01135">
    <property type="entry name" value="PCMT"/>
    <property type="match status" value="1"/>
</dbReference>
<dbReference type="SUPFAM" id="SSF53335">
    <property type="entry name" value="S-adenosyl-L-methionine-dependent methyltransferases"/>
    <property type="match status" value="1"/>
</dbReference>
<keyword evidence="7" id="KW-0808">Transferase</keyword>
<reference evidence="13" key="1">
    <citation type="journal article" date="2019" name="Int. J. Syst. Evol. Microbiol.">
        <title>The Global Catalogue of Microorganisms (GCM) 10K type strain sequencing project: providing services to taxonomists for standard genome sequencing and annotation.</title>
        <authorList>
            <consortium name="The Broad Institute Genomics Platform"/>
            <consortium name="The Broad Institute Genome Sequencing Center for Infectious Disease"/>
            <person name="Wu L."/>
            <person name="Ma J."/>
        </authorList>
    </citation>
    <scope>NUCLEOTIDE SEQUENCE [LARGE SCALE GENOMIC DNA]</scope>
    <source>
        <strain evidence="13">JCM 10649</strain>
    </source>
</reference>